<feature type="domain" description="Amine oxidase" evidence="4">
    <location>
        <begin position="32"/>
        <end position="355"/>
    </location>
</feature>
<keyword evidence="6" id="KW-1185">Reference proteome</keyword>
<name>A0A511M681_9NOCA</name>
<gene>
    <name evidence="5" type="ORF">NN4_06400</name>
</gene>
<protein>
    <recommendedName>
        <fullName evidence="3">Pyridine nucleotide-disulfide oxidoreductase domain-containing protein 2</fullName>
    </recommendedName>
</protein>
<dbReference type="InterPro" id="IPR002937">
    <property type="entry name" value="Amino_oxidase"/>
</dbReference>
<dbReference type="GO" id="GO:0016491">
    <property type="term" value="F:oxidoreductase activity"/>
    <property type="evidence" value="ECO:0007669"/>
    <property type="project" value="InterPro"/>
</dbReference>
<evidence type="ECO:0000259" key="4">
    <source>
        <dbReference type="Pfam" id="PF01593"/>
    </source>
</evidence>
<dbReference type="InterPro" id="IPR036188">
    <property type="entry name" value="FAD/NAD-bd_sf"/>
</dbReference>
<evidence type="ECO:0000256" key="3">
    <source>
        <dbReference type="ARBA" id="ARBA00040298"/>
    </source>
</evidence>
<evidence type="ECO:0000256" key="1">
    <source>
        <dbReference type="ARBA" id="ARBA00037217"/>
    </source>
</evidence>
<evidence type="ECO:0000313" key="6">
    <source>
        <dbReference type="Proteomes" id="UP000321424"/>
    </source>
</evidence>
<accession>A0A511M681</accession>
<organism evidence="5 6">
    <name type="scientific">Nocardia ninae NBRC 108245</name>
    <dbReference type="NCBI Taxonomy" id="1210091"/>
    <lineage>
        <taxon>Bacteria</taxon>
        <taxon>Bacillati</taxon>
        <taxon>Actinomycetota</taxon>
        <taxon>Actinomycetes</taxon>
        <taxon>Mycobacteriales</taxon>
        <taxon>Nocardiaceae</taxon>
        <taxon>Nocardia</taxon>
    </lineage>
</organism>
<evidence type="ECO:0000313" key="5">
    <source>
        <dbReference type="EMBL" id="GEM36121.1"/>
    </source>
</evidence>
<proteinExistence type="predicted"/>
<dbReference type="PANTHER" id="PTHR10668:SF105">
    <property type="entry name" value="DEHYDROGENASE-RELATED"/>
    <property type="match status" value="1"/>
</dbReference>
<reference evidence="5 6" key="1">
    <citation type="submission" date="2019-07" db="EMBL/GenBank/DDBJ databases">
        <title>Whole genome shotgun sequence of Nocardia ninae NBRC 108245.</title>
        <authorList>
            <person name="Hosoyama A."/>
            <person name="Uohara A."/>
            <person name="Ohji S."/>
            <person name="Ichikawa N."/>
        </authorList>
    </citation>
    <scope>NUCLEOTIDE SEQUENCE [LARGE SCALE GENOMIC DNA]</scope>
    <source>
        <strain evidence="5 6">NBRC 108245</strain>
    </source>
</reference>
<dbReference type="PANTHER" id="PTHR10668">
    <property type="entry name" value="PHYTOENE DEHYDROGENASE"/>
    <property type="match status" value="1"/>
</dbReference>
<comment type="caution">
    <text evidence="5">The sequence shown here is derived from an EMBL/GenBank/DDBJ whole genome shotgun (WGS) entry which is preliminary data.</text>
</comment>
<dbReference type="AlphaFoldDB" id="A0A511M681"/>
<dbReference type="Proteomes" id="UP000321424">
    <property type="component" value="Unassembled WGS sequence"/>
</dbReference>
<dbReference type="SUPFAM" id="SSF51905">
    <property type="entry name" value="FAD/NAD(P)-binding domain"/>
    <property type="match status" value="1"/>
</dbReference>
<dbReference type="Gene3D" id="3.50.50.60">
    <property type="entry name" value="FAD/NAD(P)-binding domain"/>
    <property type="match status" value="2"/>
</dbReference>
<comment type="function">
    <text evidence="1">Probable oxidoreductase that may play a role as regulator of mitochondrial function.</text>
</comment>
<sequence>MTRAIDAATTGWSTDGMQNFDHIFVGGGHNALVAAAYLSRAGHEVLVIDRNDRVGGFVRSAELAPGVIYDPFSSAVPLFTSGPAWRDLGPDLQKQGLEILQPEFPTGVSLEDGTTAVFPRDPVALAEEADRLHPGDSSAVAEIISALGPSTGAAFGLMGQDLTSDAARATLAQLVSDGKGWSEVAELALDSARSAVSEIESPAMRSLFGSWPAHVSHGPDDAGGAFWTTIFPLGFTGGGMPIPQGGIGKLAEALAGIVTDHGGVIQTGATVTRIRVADGRAVGVQLSDGSAYRARNSVVASVNPDQLYEWLLAETQVPEHILAQARRYRYGTGLFQLHLATSAPIPWADKRFARIGQPFLTDSLDGLSLHVAQARAGLLPAWPTMTIDSPTAHDATRAPAGTSVLRIQVTDVPTRPRGDAAGLIATDGTWNDEVVNRYADRVLEVVERHIPGLTATILTRAIITPATLAAFNPNSGPGDPYGGAQDLAQSFALRPIAAAPGHRTFVPNLYVLGAGTWPGAGVSGNSGYIVAQYLLDS</sequence>
<dbReference type="EMBL" id="BJXA01000002">
    <property type="protein sequence ID" value="GEM36121.1"/>
    <property type="molecule type" value="Genomic_DNA"/>
</dbReference>
<dbReference type="Pfam" id="PF01593">
    <property type="entry name" value="Amino_oxidase"/>
    <property type="match status" value="1"/>
</dbReference>
<comment type="subunit">
    <text evidence="2">Interacts with COX5B; this interaction may contribute to localize PYROXD2 to the inner face of the inner mitochondrial membrane.</text>
</comment>
<evidence type="ECO:0000256" key="2">
    <source>
        <dbReference type="ARBA" id="ARBA00038825"/>
    </source>
</evidence>